<dbReference type="HOGENOM" id="CLU_687289_0_0_1"/>
<dbReference type="OrthoDB" id="2687005at2759"/>
<feature type="region of interest" description="Disordered" evidence="1">
    <location>
        <begin position="348"/>
        <end position="401"/>
    </location>
</feature>
<keyword evidence="3" id="KW-1185">Reference proteome</keyword>
<name>F8QIB1_SERL3</name>
<evidence type="ECO:0000313" key="2">
    <source>
        <dbReference type="EMBL" id="EGN91964.1"/>
    </source>
</evidence>
<reference evidence="3" key="1">
    <citation type="journal article" date="2011" name="Science">
        <title>The plant cell wall-decomposing machinery underlies the functional diversity of forest fungi.</title>
        <authorList>
            <person name="Eastwood D.C."/>
            <person name="Floudas D."/>
            <person name="Binder M."/>
            <person name="Majcherczyk A."/>
            <person name="Schneider P."/>
            <person name="Aerts A."/>
            <person name="Asiegbu F.O."/>
            <person name="Baker S.E."/>
            <person name="Barry K."/>
            <person name="Bendiksby M."/>
            <person name="Blumentritt M."/>
            <person name="Coutinho P.M."/>
            <person name="Cullen D."/>
            <person name="de Vries R.P."/>
            <person name="Gathman A."/>
            <person name="Goodell B."/>
            <person name="Henrissat B."/>
            <person name="Ihrmark K."/>
            <person name="Kauserud H."/>
            <person name="Kohler A."/>
            <person name="LaButti K."/>
            <person name="Lapidus A."/>
            <person name="Lavin J.L."/>
            <person name="Lee Y.-H."/>
            <person name="Lindquist E."/>
            <person name="Lilly W."/>
            <person name="Lucas S."/>
            <person name="Morin E."/>
            <person name="Murat C."/>
            <person name="Oguiza J.A."/>
            <person name="Park J."/>
            <person name="Pisabarro A.G."/>
            <person name="Riley R."/>
            <person name="Rosling A."/>
            <person name="Salamov A."/>
            <person name="Schmidt O."/>
            <person name="Schmutz J."/>
            <person name="Skrede I."/>
            <person name="Stenlid J."/>
            <person name="Wiebenga A."/>
            <person name="Xie X."/>
            <person name="Kuees U."/>
            <person name="Hibbett D.S."/>
            <person name="Hoffmeister D."/>
            <person name="Hoegberg N."/>
            <person name="Martin F."/>
            <person name="Grigoriev I.V."/>
            <person name="Watkinson S.C."/>
        </authorList>
    </citation>
    <scope>NUCLEOTIDE SEQUENCE [LARGE SCALE GENOMIC DNA]</scope>
    <source>
        <strain evidence="3">strain S7.3</strain>
    </source>
</reference>
<sequence>MLPAAVKWLVEAMRVKKTLMILREVDQYVFLREAHTSLASSIKSLVGRPSMEQAPQSSENLRKKYPLVKYWTRGDWFNELATNASKNTSSSKSVIDISNVSDIHVPKQVKTSAVEENLKPSTRKLFLDTEHQAIDPEPKHKKSRVDSDTSFTHDQDLSQQSKDSESQSKDVEYTHKSSKSNLDPAINPNEHIMQRLNSEETQSTSTENEKACFIDLSFACPYIYIFLQPSFKIIIKNPLQWLSYYVLVNLPPNTAQTILKKEATIAKPSGKKMRLTGTLTSRNLCVVKWCENNLTRTTTEFEQYWKALSVEDKKKYHDQSEQMVARKFTNRLDTKYCERVKLDIDQNDGIDSAEKSEHTWSNDQEDTSEVSESSEQSERVHQAVPRIQPGYTDSDSRYQQK</sequence>
<organism evidence="3">
    <name type="scientific">Serpula lacrymans var. lacrymans (strain S7.3)</name>
    <name type="common">Dry rot fungus</name>
    <dbReference type="NCBI Taxonomy" id="936435"/>
    <lineage>
        <taxon>Eukaryota</taxon>
        <taxon>Fungi</taxon>
        <taxon>Dikarya</taxon>
        <taxon>Basidiomycota</taxon>
        <taxon>Agaricomycotina</taxon>
        <taxon>Agaricomycetes</taxon>
        <taxon>Agaricomycetidae</taxon>
        <taxon>Boletales</taxon>
        <taxon>Coniophorineae</taxon>
        <taxon>Serpulaceae</taxon>
        <taxon>Serpula</taxon>
    </lineage>
</organism>
<evidence type="ECO:0000313" key="3">
    <source>
        <dbReference type="Proteomes" id="UP000008063"/>
    </source>
</evidence>
<dbReference type="Proteomes" id="UP000008063">
    <property type="component" value="Unassembled WGS sequence"/>
</dbReference>
<accession>F8QIB1</accession>
<dbReference type="AlphaFoldDB" id="F8QIB1"/>
<dbReference type="EMBL" id="GL945522">
    <property type="protein sequence ID" value="EGN91964.1"/>
    <property type="molecule type" value="Genomic_DNA"/>
</dbReference>
<feature type="region of interest" description="Disordered" evidence="1">
    <location>
        <begin position="124"/>
        <end position="188"/>
    </location>
</feature>
<dbReference type="InParanoid" id="F8QIB1"/>
<proteinExistence type="predicted"/>
<protein>
    <submittedName>
        <fullName evidence="2">Uncharacterized protein</fullName>
    </submittedName>
</protein>
<evidence type="ECO:0000256" key="1">
    <source>
        <dbReference type="SAM" id="MobiDB-lite"/>
    </source>
</evidence>
<feature type="compositionally biased region" description="Basic and acidic residues" evidence="1">
    <location>
        <begin position="125"/>
        <end position="175"/>
    </location>
</feature>
<gene>
    <name evidence="2" type="ORF">SERLA73DRAFT_157285</name>
</gene>